<dbReference type="AlphaFoldDB" id="A7TBN3"/>
<dbReference type="HOGENOM" id="CLU_804885_0_0_1"/>
<dbReference type="PANTHER" id="PTHR43224:SF1">
    <property type="entry name" value="AMIDINOTRANSFERASE"/>
    <property type="match status" value="1"/>
</dbReference>
<dbReference type="EMBL" id="DS475465">
    <property type="protein sequence ID" value="EDO26573.1"/>
    <property type="molecule type" value="Genomic_DNA"/>
</dbReference>
<dbReference type="GO" id="GO:0005525">
    <property type="term" value="F:GTP binding"/>
    <property type="evidence" value="ECO:0007669"/>
    <property type="project" value="UniProtKB-KW"/>
</dbReference>
<keyword evidence="2" id="KW-0342">GTP-binding</keyword>
<dbReference type="InterPro" id="IPR014541">
    <property type="entry name" value="Amdntrnsf_FN0238"/>
</dbReference>
<evidence type="ECO:0000259" key="3">
    <source>
        <dbReference type="Pfam" id="PF22594"/>
    </source>
</evidence>
<dbReference type="eggNOG" id="ENOG502QV2Z">
    <property type="taxonomic scope" value="Eukaryota"/>
</dbReference>
<evidence type="ECO:0000256" key="2">
    <source>
        <dbReference type="ARBA" id="ARBA00023134"/>
    </source>
</evidence>
<accession>A7TBN3</accession>
<reference evidence="4 5" key="1">
    <citation type="journal article" date="2007" name="Science">
        <title>Sea anemone genome reveals ancestral eumetazoan gene repertoire and genomic organization.</title>
        <authorList>
            <person name="Putnam N.H."/>
            <person name="Srivastava M."/>
            <person name="Hellsten U."/>
            <person name="Dirks B."/>
            <person name="Chapman J."/>
            <person name="Salamov A."/>
            <person name="Terry A."/>
            <person name="Shapiro H."/>
            <person name="Lindquist E."/>
            <person name="Kapitonov V.V."/>
            <person name="Jurka J."/>
            <person name="Genikhovich G."/>
            <person name="Grigoriev I.V."/>
            <person name="Lucas S.M."/>
            <person name="Steele R.E."/>
            <person name="Finnerty J.R."/>
            <person name="Technau U."/>
            <person name="Martindale M.Q."/>
            <person name="Rokhsar D.S."/>
        </authorList>
    </citation>
    <scope>NUCLEOTIDE SEQUENCE [LARGE SCALE GENOMIC DNA]</scope>
    <source>
        <strain evidence="5">CH2 X CH6</strain>
    </source>
</reference>
<keyword evidence="5" id="KW-1185">Reference proteome</keyword>
<dbReference type="SUPFAM" id="SSF50447">
    <property type="entry name" value="Translation proteins"/>
    <property type="match status" value="1"/>
</dbReference>
<feature type="domain" description="GTP-eEF1A C-terminal" evidence="3">
    <location>
        <begin position="246"/>
        <end position="344"/>
    </location>
</feature>
<gene>
    <name evidence="4" type="ORF">NEMVEDRAFT_v1g224912</name>
</gene>
<evidence type="ECO:0000313" key="4">
    <source>
        <dbReference type="EMBL" id="EDO26573.1"/>
    </source>
</evidence>
<dbReference type="InterPro" id="IPR009001">
    <property type="entry name" value="Transl_elong_EF1A/Init_IF2_C"/>
</dbReference>
<name>A7TBN3_NEMVE</name>
<dbReference type="SUPFAM" id="SSF55909">
    <property type="entry name" value="Pentein"/>
    <property type="match status" value="1"/>
</dbReference>
<dbReference type="InParanoid" id="A7TBN3"/>
<protein>
    <recommendedName>
        <fullName evidence="3">GTP-eEF1A C-terminal domain-containing protein</fullName>
    </recommendedName>
</protein>
<dbReference type="PANTHER" id="PTHR43224">
    <property type="entry name" value="AMIDINOTRANSFERASE"/>
    <property type="match status" value="1"/>
</dbReference>
<dbReference type="Gene3D" id="2.40.30.10">
    <property type="entry name" value="Translation factors"/>
    <property type="match status" value="2"/>
</dbReference>
<organism evidence="4 5">
    <name type="scientific">Nematostella vectensis</name>
    <name type="common">Starlet sea anemone</name>
    <dbReference type="NCBI Taxonomy" id="45351"/>
    <lineage>
        <taxon>Eukaryota</taxon>
        <taxon>Metazoa</taxon>
        <taxon>Cnidaria</taxon>
        <taxon>Anthozoa</taxon>
        <taxon>Hexacorallia</taxon>
        <taxon>Actiniaria</taxon>
        <taxon>Edwardsiidae</taxon>
        <taxon>Nematostella</taxon>
    </lineage>
</organism>
<evidence type="ECO:0000256" key="1">
    <source>
        <dbReference type="ARBA" id="ARBA00022741"/>
    </source>
</evidence>
<dbReference type="GO" id="GO:0005856">
    <property type="term" value="C:cytoskeleton"/>
    <property type="evidence" value="ECO:0000318"/>
    <property type="project" value="GO_Central"/>
</dbReference>
<dbReference type="InterPro" id="IPR054696">
    <property type="entry name" value="GTP-eEF1A_C"/>
</dbReference>
<dbReference type="Gene3D" id="3.75.10.10">
    <property type="entry name" value="L-arginine/glycine Amidinotransferase, Chain A"/>
    <property type="match status" value="1"/>
</dbReference>
<proteinExistence type="predicted"/>
<dbReference type="SUPFAM" id="SSF50465">
    <property type="entry name" value="EF-Tu/eEF-1alpha/eIF2-gamma C-terminal domain"/>
    <property type="match status" value="1"/>
</dbReference>
<dbReference type="PhylomeDB" id="A7TBN3"/>
<dbReference type="Proteomes" id="UP000001593">
    <property type="component" value="Unassembled WGS sequence"/>
</dbReference>
<keyword evidence="1" id="KW-0547">Nucleotide-binding</keyword>
<dbReference type="Pfam" id="PF19420">
    <property type="entry name" value="DDAH_eukar"/>
    <property type="match status" value="1"/>
</dbReference>
<evidence type="ECO:0000313" key="5">
    <source>
        <dbReference type="Proteomes" id="UP000001593"/>
    </source>
</evidence>
<dbReference type="CDD" id="cd04095">
    <property type="entry name" value="CysN_NoDQ_III"/>
    <property type="match status" value="1"/>
</dbReference>
<sequence length="345" mass="38823">MNQTTNTILMIRPVAFRMNEQTAVNNYYQKVLDGLLPATVNAKAQAEFDAYVEKLRAVGINVVVVDDTVSPDTPDSIFPNNWVSFHESGDVVLYPMFAENRRQERREDILDILEEKGFAIHEIMDYTSAEEDNIFLEETFAVICADCIDDKAERKMVLSSLKESEFVDYRSYAGRINSGKLQLGDKLFVLPSGKSSEVVEIRKFTTVLEEASAGDSVQVRLKDDIDISRGMLLVKEENEALFAKELTAKIVWLDENKANKAAKYLIQANSRTAICKIQEMVYLIKPEAPKEKFPCENIHLNDIALVKLKLANAIYLDPYADNKANGAFIIIDSQTNNTVAVGFVE</sequence>
<dbReference type="InterPro" id="IPR044139">
    <property type="entry name" value="CysN_NoDQ_III"/>
</dbReference>
<dbReference type="Pfam" id="PF22594">
    <property type="entry name" value="GTP-eEF1A_C"/>
    <property type="match status" value="1"/>
</dbReference>
<dbReference type="InterPro" id="IPR009000">
    <property type="entry name" value="Transl_B-barrel_sf"/>
</dbReference>